<organism evidence="2 3">
    <name type="scientific">Pseudoalteromonas lipolytica</name>
    <dbReference type="NCBI Taxonomy" id="570156"/>
    <lineage>
        <taxon>Bacteria</taxon>
        <taxon>Pseudomonadati</taxon>
        <taxon>Pseudomonadota</taxon>
        <taxon>Gammaproteobacteria</taxon>
        <taxon>Alteromonadales</taxon>
        <taxon>Pseudoalteromonadaceae</taxon>
        <taxon>Pseudoalteromonas</taxon>
    </lineage>
</organism>
<feature type="transmembrane region" description="Helical" evidence="1">
    <location>
        <begin position="78"/>
        <end position="97"/>
    </location>
</feature>
<sequence length="98" mass="11192">MCVYSYPKNVSVISIEFGERMDFYILKKQQELIAIPADEQNCKQYLDSGYFYIDKVAACNETNALKVLQAKQTKAIKVPLIMALLALPMVLFAWYSLS</sequence>
<keyword evidence="3" id="KW-1185">Reference proteome</keyword>
<keyword evidence="1" id="KW-0812">Transmembrane</keyword>
<accession>A0ABY1GAY1</accession>
<gene>
    <name evidence="2" type="ORF">SAMN04487854_10257</name>
</gene>
<protein>
    <submittedName>
        <fullName evidence="2">Uncharacterized protein</fullName>
    </submittedName>
</protein>
<comment type="caution">
    <text evidence="2">The sequence shown here is derived from an EMBL/GenBank/DDBJ whole genome shotgun (WGS) entry which is preliminary data.</text>
</comment>
<dbReference type="EMBL" id="FPAZ01000002">
    <property type="protein sequence ID" value="SFT38264.1"/>
    <property type="molecule type" value="Genomic_DNA"/>
</dbReference>
<evidence type="ECO:0000313" key="3">
    <source>
        <dbReference type="Proteomes" id="UP000183805"/>
    </source>
</evidence>
<evidence type="ECO:0000313" key="2">
    <source>
        <dbReference type="EMBL" id="SFT38264.1"/>
    </source>
</evidence>
<name>A0ABY1GAY1_9GAMM</name>
<keyword evidence="1" id="KW-1133">Transmembrane helix</keyword>
<keyword evidence="1" id="KW-0472">Membrane</keyword>
<proteinExistence type="predicted"/>
<evidence type="ECO:0000256" key="1">
    <source>
        <dbReference type="SAM" id="Phobius"/>
    </source>
</evidence>
<dbReference type="Proteomes" id="UP000183805">
    <property type="component" value="Unassembled WGS sequence"/>
</dbReference>
<reference evidence="2 3" key="1">
    <citation type="submission" date="2016-10" db="EMBL/GenBank/DDBJ databases">
        <authorList>
            <person name="Varghese N."/>
            <person name="Submissions S."/>
        </authorList>
    </citation>
    <scope>NUCLEOTIDE SEQUENCE [LARGE SCALE GENOMIC DNA]</scope>
    <source>
        <strain evidence="2 3">CGMCC 1.8499</strain>
    </source>
</reference>